<dbReference type="Gene3D" id="2.60.40.680">
    <property type="match status" value="1"/>
</dbReference>
<dbReference type="CDD" id="cd08547">
    <property type="entry name" value="Type_II_cohesin"/>
    <property type="match status" value="1"/>
</dbReference>
<dbReference type="PROSITE" id="PS51257">
    <property type="entry name" value="PROKAR_LIPOPROTEIN"/>
    <property type="match status" value="1"/>
</dbReference>
<evidence type="ECO:0000313" key="3">
    <source>
        <dbReference type="EMBL" id="CUU00886.1"/>
    </source>
</evidence>
<dbReference type="GO" id="GO:0000272">
    <property type="term" value="P:polysaccharide catabolic process"/>
    <property type="evidence" value="ECO:0007669"/>
    <property type="project" value="InterPro"/>
</dbReference>
<dbReference type="STRING" id="1633631.GCA_001442925_00126"/>
<dbReference type="InterPro" id="IPR002102">
    <property type="entry name" value="Cohesin_dom"/>
</dbReference>
<accession>A0A0P1MLC2</accession>
<evidence type="ECO:0000259" key="2">
    <source>
        <dbReference type="Pfam" id="PF00963"/>
    </source>
</evidence>
<protein>
    <submittedName>
        <fullName evidence="3">Y_Y_Y domain/Cohesin domain</fullName>
    </submittedName>
</protein>
<feature type="signal peptide" evidence="1">
    <location>
        <begin position="1"/>
        <end position="20"/>
    </location>
</feature>
<accession>A0A0N7MVF8</accession>
<dbReference type="RefSeq" id="WP_047133107.1">
    <property type="nucleotide sequence ID" value="NZ_CZVJ01000140.1"/>
</dbReference>
<accession>A0A0P1MVP0</accession>
<dbReference type="AlphaFoldDB" id="A0A0P1MJ36"/>
<dbReference type="InterPro" id="IPR008965">
    <property type="entry name" value="CBM2/CBM3_carb-bd_dom_sf"/>
</dbReference>
<dbReference type="GO" id="GO:0030246">
    <property type="term" value="F:carbohydrate binding"/>
    <property type="evidence" value="ECO:0007669"/>
    <property type="project" value="InterPro"/>
</dbReference>
<feature type="chain" id="PRO_5030013172" evidence="1">
    <location>
        <begin position="21"/>
        <end position="275"/>
    </location>
</feature>
<proteinExistence type="predicted"/>
<accession>A0A0P1LYN5</accession>
<dbReference type="Pfam" id="PF00963">
    <property type="entry name" value="Cohesin"/>
    <property type="match status" value="1"/>
</dbReference>
<accession>A0A0P1MJ36</accession>
<dbReference type="EMBL" id="FAOP01000001">
    <property type="protein sequence ID" value="CUU00886.1"/>
    <property type="molecule type" value="Genomic_DNA"/>
</dbReference>
<dbReference type="Gene3D" id="2.60.40.10">
    <property type="entry name" value="Immunoglobulins"/>
    <property type="match status" value="1"/>
</dbReference>
<accession>A0A0P1PAU8</accession>
<sequence length="275" mass="31077">MRLKFYLVLILTFFFFSSCTREFNNPLDPESLAYTPPSVEIVKPFENETISSTAVTIMWVGNKPEANEYRFRLVDYSDWSEWTTATSASFDYLDDAEYTFEIEVRYKGHTDVRKFSRKFKVDAINGPTLKFYKLKNIVNLGGEFYVSVWVEEVINFKSVQFEVKFDKDKLSLLSVQKGNYVVSRGLDQIVVPDFSLQKVLDEVNNSGKIGISTGVLATSGAGPVSLNGSGEIIKLKFRAKGGGDSYLKFENITMLNSNGDVILINPPDMAYVKVM</sequence>
<gene>
    <name evidence="3" type="ORF">JGI4_00126</name>
</gene>
<dbReference type="SUPFAM" id="SSF49384">
    <property type="entry name" value="Carbohydrate-binding domain"/>
    <property type="match status" value="1"/>
</dbReference>
<dbReference type="InterPro" id="IPR013783">
    <property type="entry name" value="Ig-like_fold"/>
</dbReference>
<accession>A0A0P1M7E8</accession>
<feature type="domain" description="Cohesin" evidence="2">
    <location>
        <begin position="139"/>
        <end position="256"/>
    </location>
</feature>
<name>A0A0P1MJ36_9BACT</name>
<keyword evidence="1" id="KW-0732">Signal</keyword>
<accession>A0A0P1L9B5</accession>
<dbReference type="Proteomes" id="UP000182011">
    <property type="component" value="Unassembled WGS sequence"/>
</dbReference>
<dbReference type="OrthoDB" id="9812152at2"/>
<organism evidence="3 4">
    <name type="scientific">Candidatus Kryptonium thompsonii</name>
    <dbReference type="NCBI Taxonomy" id="1633631"/>
    <lineage>
        <taxon>Bacteria</taxon>
        <taxon>Pseudomonadati</taxon>
        <taxon>Candidatus Kryptoniota</taxon>
        <taxon>Candidatus Kryptonium</taxon>
    </lineage>
</organism>
<evidence type="ECO:0000256" key="1">
    <source>
        <dbReference type="SAM" id="SignalP"/>
    </source>
</evidence>
<evidence type="ECO:0000313" key="4">
    <source>
        <dbReference type="Proteomes" id="UP000182011"/>
    </source>
</evidence>
<reference evidence="4" key="1">
    <citation type="submission" date="2015-11" db="EMBL/GenBank/DDBJ databases">
        <authorList>
            <person name="Varghese N."/>
        </authorList>
    </citation>
    <scope>NUCLEOTIDE SEQUENCE [LARGE SCALE GENOMIC DNA]</scope>
</reference>
<accession>A0A0S4MSA7</accession>